<dbReference type="AlphaFoldDB" id="A1K6F1"/>
<gene>
    <name evidence="1" type="ordered locus">azo1789</name>
</gene>
<keyword evidence="2" id="KW-1185">Reference proteome</keyword>
<dbReference type="eggNOG" id="ENOG50333H7">
    <property type="taxonomic scope" value="Bacteria"/>
</dbReference>
<organism evidence="1 2">
    <name type="scientific">Azoarcus sp. (strain BH72)</name>
    <dbReference type="NCBI Taxonomy" id="418699"/>
    <lineage>
        <taxon>Bacteria</taxon>
        <taxon>Pseudomonadati</taxon>
        <taxon>Pseudomonadota</taxon>
        <taxon>Betaproteobacteria</taxon>
        <taxon>Rhodocyclales</taxon>
        <taxon>Zoogloeaceae</taxon>
        <taxon>Azoarcus</taxon>
    </lineage>
</organism>
<dbReference type="EMBL" id="AM406670">
    <property type="protein sequence ID" value="CAL94406.1"/>
    <property type="molecule type" value="Genomic_DNA"/>
</dbReference>
<evidence type="ECO:0008006" key="3">
    <source>
        <dbReference type="Google" id="ProtNLM"/>
    </source>
</evidence>
<protein>
    <recommendedName>
        <fullName evidence="3">Glycine zipper domain-containing protein</fullName>
    </recommendedName>
</protein>
<dbReference type="RefSeq" id="WP_011765522.1">
    <property type="nucleotide sequence ID" value="NC_008702.1"/>
</dbReference>
<dbReference type="Proteomes" id="UP000002588">
    <property type="component" value="Chromosome"/>
</dbReference>
<evidence type="ECO:0000313" key="1">
    <source>
        <dbReference type="EMBL" id="CAL94406.1"/>
    </source>
</evidence>
<dbReference type="STRING" id="62928.azo1789"/>
<reference evidence="1 2" key="1">
    <citation type="journal article" date="2006" name="Nat. Biotechnol.">
        <title>Complete genome of the mutualistic, N2-fixing grass endophyte Azoarcus sp. strain BH72.</title>
        <authorList>
            <person name="Krause A."/>
            <person name="Ramakumar A."/>
            <person name="Bartels D."/>
            <person name="Battistoni F."/>
            <person name="Bekel T."/>
            <person name="Boch J."/>
            <person name="Boehm M."/>
            <person name="Friedrich F."/>
            <person name="Hurek T."/>
            <person name="Krause L."/>
            <person name="Linke B."/>
            <person name="McHardy A.C."/>
            <person name="Sarkar A."/>
            <person name="Schneiker S."/>
            <person name="Syed A.A."/>
            <person name="Thauer R."/>
            <person name="Vorhoelter F.-J."/>
            <person name="Weidner S."/>
            <person name="Puehler A."/>
            <person name="Reinhold-Hurek B."/>
            <person name="Kaiser O."/>
            <person name="Goesmann A."/>
        </authorList>
    </citation>
    <scope>NUCLEOTIDE SEQUENCE [LARGE SCALE GENOMIC DNA]</scope>
    <source>
        <strain evidence="1 2">BH72</strain>
    </source>
</reference>
<accession>A1K6F1</accession>
<evidence type="ECO:0000313" key="2">
    <source>
        <dbReference type="Proteomes" id="UP000002588"/>
    </source>
</evidence>
<proteinExistence type="predicted"/>
<name>A1K6F1_AZOSB</name>
<dbReference type="KEGG" id="azo:azo1789"/>
<dbReference type="HOGENOM" id="CLU_097521_0_0_4"/>
<sequence>MATIIAGHFDHVEHLNEAIRLLEGQGFGPGDYASFYLNPPGQHGLYMLGGDAAADQGSDGAGKGAAAGAAIGGGVGMVVGAIGGPIGALAGSGVGAYLGALAGALSQTTDPEPAAATKDVPAEPPGGPMLAIHVDQPGQEATAIAILGHSMARQIDRANGTWTDGTWTDFDPREPVVTLLKRQP</sequence>